<dbReference type="EMBL" id="CP031043">
    <property type="protein sequence ID" value="QDZ23269.1"/>
    <property type="molecule type" value="Genomic_DNA"/>
</dbReference>
<dbReference type="EMBL" id="HBHL01007284">
    <property type="protein sequence ID" value="CAD9715844.1"/>
    <property type="molecule type" value="Transcribed_RNA"/>
</dbReference>
<dbReference type="InterPro" id="IPR019734">
    <property type="entry name" value="TPR_rpt"/>
</dbReference>
<dbReference type="AlphaFoldDB" id="A0A5B8MRQ0"/>
<evidence type="ECO:0000313" key="5">
    <source>
        <dbReference type="Proteomes" id="UP000316726"/>
    </source>
</evidence>
<dbReference type="GO" id="GO:0032259">
    <property type="term" value="P:methylation"/>
    <property type="evidence" value="ECO:0007669"/>
    <property type="project" value="UniProtKB-KW"/>
</dbReference>
<dbReference type="InterPro" id="IPR025799">
    <property type="entry name" value="Arg_MeTrfase"/>
</dbReference>
<dbReference type="GO" id="GO:0042054">
    <property type="term" value="F:histone methyltransferase activity"/>
    <property type="evidence" value="ECO:0007669"/>
    <property type="project" value="TreeGrafter"/>
</dbReference>
<evidence type="ECO:0000313" key="4">
    <source>
        <dbReference type="EMBL" id="QDZ23269.1"/>
    </source>
</evidence>
<dbReference type="SMART" id="SM00028">
    <property type="entry name" value="TPR"/>
    <property type="match status" value="2"/>
</dbReference>
<evidence type="ECO:0000313" key="3">
    <source>
        <dbReference type="EMBL" id="CAD9715844.1"/>
    </source>
</evidence>
<dbReference type="InterPro" id="IPR029063">
    <property type="entry name" value="SAM-dependent_MTases_sf"/>
</dbReference>
<evidence type="ECO:0000256" key="2">
    <source>
        <dbReference type="PROSITE-ProRule" id="PRU01015"/>
    </source>
</evidence>
<sequence>MTDGSEVNGSDAKTRDLEWLKDCIQEGEVEPGQVLRREGRLKDCDKLFEDGMLDEGAEDGEGLGEADLAFESESEEDYGLDDFELEEGTDAEERKQHLRGQLVYLVREFMKRDPGYLRKPLSALNKEAAQFQKGGDDMSAVAAYSKLFAKVTKNRLTHPELYVTHCNRASAYLNLGLHEEALWDSMKCMQLAEKALNRNVELASQIFVKAHAKKGFALLGMERYRAASAVFDKGLKMDPFSKDMKRGLEEAQRMILEDLLSGKSQRVKALPSNRDYHAQKITMQPYSAPLHKIRTEDMLPHQLLTPFQAENDYHVKDTYNYMTVQGDIRMPKSHYTYLEDDYRHEIYKEAITKAVRDISVDMDCRVLHLGAGSGLNTMMCLKAGAHHVTAVERWLYLAMSSKEVLLSNGFNDDQVKVIYKRPTDLALLRDVPVVCNLLLCDILDDGLLTSGIIPAVKHALGNMMIDQPVVIPCSATVYVQAGQVYTKDVCGFDVSVMNRHRWMPAFTSGTPFNEESFVPLSAPMEVWQFDMLTPPEEADQHSVDVHFTRPGVFNAIRFWYDLHLYDGVHLSTGPETVELGLKSLRPAVQYMKGQMHVKEGDVIPLTAMHNTVRIKFDIDDAEYASIARPDASFPQNQFSFLSDTTRNEAYYRAIDRVIAKMKKQGKEVHALDMGCGSGLFSMMAARCGADSVVAAEMHDGLCDTARHVIARNGLSENISVVNKDIGLLERGTHVRAYGANLVIADFFDSGLLRDNFMFLLEKVKTRVLQEEYSIVPAAATIYCMGIESFTKNVQGFDFSSFNKYRWDKQYETADLASLPHRKLTKPKKVFEYFFQGDRKGRSRENVLKLEVVNPGHMNAIVFWFDLHLDEHETITSAPPGVTSGGVVLKNYGDESLLKEADAPKFEDDDTFIPSESFEGERKGYAFKKGEQGLGYYVDFPGHYAAQQNYSSLVEADDDEEEQLQEHHWGQALQYLDRAVQVQPKKRITILAKREGNAIKFSLKEGIGSRVGKSPWKVEWGGGASVENPHYQRVHYCQLLVSDFLMRLRSKRFPPIEKDMKMMLANCGNLFLDPAVITEVYHEFVVLEMIHGQPEFCPGASLEALTKPPLQFS</sequence>
<dbReference type="Gene3D" id="1.25.40.10">
    <property type="entry name" value="Tetratricopeptide repeat domain"/>
    <property type="match status" value="1"/>
</dbReference>
<keyword evidence="5" id="KW-1185">Reference proteome</keyword>
<accession>A0A5B8MRQ0</accession>
<dbReference type="PANTHER" id="PTHR11006">
    <property type="entry name" value="PROTEIN ARGININE N-METHYLTRANSFERASE"/>
    <property type="match status" value="1"/>
</dbReference>
<organism evidence="4 5">
    <name type="scientific">Chloropicon primus</name>
    <dbReference type="NCBI Taxonomy" id="1764295"/>
    <lineage>
        <taxon>Eukaryota</taxon>
        <taxon>Viridiplantae</taxon>
        <taxon>Chlorophyta</taxon>
        <taxon>Chloropicophyceae</taxon>
        <taxon>Chloropicales</taxon>
        <taxon>Chloropicaceae</taxon>
        <taxon>Chloropicon</taxon>
    </lineage>
</organism>
<dbReference type="SUPFAM" id="SSF53335">
    <property type="entry name" value="S-adenosyl-L-methionine-dependent methyltransferases"/>
    <property type="match status" value="2"/>
</dbReference>
<dbReference type="Gene3D" id="3.40.50.150">
    <property type="entry name" value="Vaccinia Virus protein VP39"/>
    <property type="match status" value="2"/>
</dbReference>
<dbReference type="STRING" id="1764295.A0A5B8MRQ0"/>
<reference evidence="3" key="2">
    <citation type="submission" date="2021-01" db="EMBL/GenBank/DDBJ databases">
        <authorList>
            <person name="Corre E."/>
            <person name="Pelletier E."/>
            <person name="Niang G."/>
            <person name="Scheremetjew M."/>
            <person name="Finn R."/>
            <person name="Kale V."/>
            <person name="Holt S."/>
            <person name="Cochrane G."/>
            <person name="Meng A."/>
            <person name="Brown T."/>
            <person name="Cohen L."/>
        </authorList>
    </citation>
    <scope>NUCLEOTIDE SEQUENCE</scope>
    <source>
        <strain evidence="3">CCMP1205</strain>
    </source>
</reference>
<dbReference type="GO" id="GO:0016274">
    <property type="term" value="F:protein-arginine N-methyltransferase activity"/>
    <property type="evidence" value="ECO:0007669"/>
    <property type="project" value="InterPro"/>
</dbReference>
<dbReference type="Proteomes" id="UP000316726">
    <property type="component" value="Chromosome 10"/>
</dbReference>
<protein>
    <submittedName>
        <fullName evidence="4">S-adenosyl-L-methionine-dependent methyltransferase</fullName>
    </submittedName>
</protein>
<dbReference type="CDD" id="cd02440">
    <property type="entry name" value="AdoMet_MTases"/>
    <property type="match status" value="1"/>
</dbReference>
<keyword evidence="1 2" id="KW-0949">S-adenosyl-L-methionine</keyword>
<dbReference type="Gene3D" id="2.70.160.11">
    <property type="entry name" value="Hnrnp arginine n-methyltransferase1"/>
    <property type="match status" value="2"/>
</dbReference>
<dbReference type="PROSITE" id="PS51678">
    <property type="entry name" value="SAM_MT_PRMT"/>
    <property type="match status" value="2"/>
</dbReference>
<dbReference type="PANTHER" id="PTHR11006:SF4">
    <property type="entry name" value="PROTEIN ARGININE N-METHYLTRANSFERASE 7"/>
    <property type="match status" value="1"/>
</dbReference>
<proteinExistence type="predicted"/>
<reference evidence="4 5" key="1">
    <citation type="submission" date="2018-07" db="EMBL/GenBank/DDBJ databases">
        <title>The complete nuclear genome of the prasinophyte Chloropicon primus (CCMP1205).</title>
        <authorList>
            <person name="Pombert J.-F."/>
            <person name="Otis C."/>
            <person name="Turmel M."/>
            <person name="Lemieux C."/>
        </authorList>
    </citation>
    <scope>NUCLEOTIDE SEQUENCE [LARGE SCALE GENOMIC DNA]</scope>
    <source>
        <strain evidence="4 5">CCMP1205</strain>
    </source>
</reference>
<dbReference type="Pfam" id="PF06325">
    <property type="entry name" value="PrmA"/>
    <property type="match status" value="1"/>
</dbReference>
<dbReference type="SUPFAM" id="SSF48452">
    <property type="entry name" value="TPR-like"/>
    <property type="match status" value="1"/>
</dbReference>
<keyword evidence="2 4" id="KW-0808">Transferase</keyword>
<keyword evidence="2 4" id="KW-0489">Methyltransferase</keyword>
<gene>
    <name evidence="4" type="ORF">A3770_10p57870</name>
    <name evidence="3" type="ORF">CPRI1469_LOCUS4700</name>
</gene>
<evidence type="ECO:0000256" key="1">
    <source>
        <dbReference type="ARBA" id="ARBA00022691"/>
    </source>
</evidence>
<dbReference type="OrthoDB" id="412876at2759"/>
<name>A0A5B8MRQ0_9CHLO</name>
<dbReference type="InterPro" id="IPR011990">
    <property type="entry name" value="TPR-like_helical_dom_sf"/>
</dbReference>